<keyword evidence="2" id="KW-1185">Reference proteome</keyword>
<proteinExistence type="predicted"/>
<protein>
    <submittedName>
        <fullName evidence="1">Uncharacterized protein</fullName>
    </submittedName>
</protein>
<reference evidence="1 2" key="1">
    <citation type="journal article" date="2018" name="PLoS ONE">
        <title>The draft genome of Kipferlia bialata reveals reductive genome evolution in fornicate parasites.</title>
        <authorList>
            <person name="Tanifuji G."/>
            <person name="Takabayashi S."/>
            <person name="Kume K."/>
            <person name="Takagi M."/>
            <person name="Nakayama T."/>
            <person name="Kamikawa R."/>
            <person name="Inagaki Y."/>
            <person name="Hashimoto T."/>
        </authorList>
    </citation>
    <scope>NUCLEOTIDE SEQUENCE [LARGE SCALE GENOMIC DNA]</scope>
    <source>
        <strain evidence="1">NY0173</strain>
    </source>
</reference>
<organism evidence="1 2">
    <name type="scientific">Kipferlia bialata</name>
    <dbReference type="NCBI Taxonomy" id="797122"/>
    <lineage>
        <taxon>Eukaryota</taxon>
        <taxon>Metamonada</taxon>
        <taxon>Carpediemonas-like organisms</taxon>
        <taxon>Kipferlia</taxon>
    </lineage>
</organism>
<accession>A0A9K3GFD8</accession>
<sequence>MAHAALDTYPEAPIAEAMCEMVMQFAGAGLSTVKALISDGCTEWVVGALKQYGTDPEQSDLVLVGLGALALLCEDTNVKSMVDSGVLGLLDAVTAAHTDSEAIQAEASKIRQVIEGK</sequence>
<dbReference type="Proteomes" id="UP000265618">
    <property type="component" value="Unassembled WGS sequence"/>
</dbReference>
<evidence type="ECO:0000313" key="2">
    <source>
        <dbReference type="Proteomes" id="UP000265618"/>
    </source>
</evidence>
<gene>
    <name evidence="1" type="ORF">KIPB_002922</name>
</gene>
<dbReference type="AlphaFoldDB" id="A0A9K3GFD8"/>
<dbReference type="EMBL" id="BDIP01000524">
    <property type="protein sequence ID" value="GIQ81884.1"/>
    <property type="molecule type" value="Genomic_DNA"/>
</dbReference>
<name>A0A9K3GFD8_9EUKA</name>
<comment type="caution">
    <text evidence="1">The sequence shown here is derived from an EMBL/GenBank/DDBJ whole genome shotgun (WGS) entry which is preliminary data.</text>
</comment>
<evidence type="ECO:0000313" key="1">
    <source>
        <dbReference type="EMBL" id="GIQ81884.1"/>
    </source>
</evidence>